<protein>
    <submittedName>
        <fullName evidence="2">Uncharacterized protein</fullName>
    </submittedName>
</protein>
<comment type="caution">
    <text evidence="2">The sequence shown here is derived from an EMBL/GenBank/DDBJ whole genome shotgun (WGS) entry which is preliminary data.</text>
</comment>
<name>A0AAE0U9H9_SORBR</name>
<feature type="compositionally biased region" description="Pro residues" evidence="1">
    <location>
        <begin position="202"/>
        <end position="212"/>
    </location>
</feature>
<dbReference type="Proteomes" id="UP001281003">
    <property type="component" value="Unassembled WGS sequence"/>
</dbReference>
<feature type="compositionally biased region" description="Polar residues" evidence="1">
    <location>
        <begin position="213"/>
        <end position="224"/>
    </location>
</feature>
<proteinExistence type="predicted"/>
<feature type="region of interest" description="Disordered" evidence="1">
    <location>
        <begin position="282"/>
        <end position="308"/>
    </location>
</feature>
<dbReference type="EMBL" id="JAUTDP010000010">
    <property type="protein sequence ID" value="KAK3395797.1"/>
    <property type="molecule type" value="Genomic_DNA"/>
</dbReference>
<evidence type="ECO:0000256" key="1">
    <source>
        <dbReference type="SAM" id="MobiDB-lite"/>
    </source>
</evidence>
<feature type="region of interest" description="Disordered" evidence="1">
    <location>
        <begin position="165"/>
        <end position="224"/>
    </location>
</feature>
<evidence type="ECO:0000313" key="3">
    <source>
        <dbReference type="Proteomes" id="UP001281003"/>
    </source>
</evidence>
<organism evidence="2 3">
    <name type="scientific">Sordaria brevicollis</name>
    <dbReference type="NCBI Taxonomy" id="83679"/>
    <lineage>
        <taxon>Eukaryota</taxon>
        <taxon>Fungi</taxon>
        <taxon>Dikarya</taxon>
        <taxon>Ascomycota</taxon>
        <taxon>Pezizomycotina</taxon>
        <taxon>Sordariomycetes</taxon>
        <taxon>Sordariomycetidae</taxon>
        <taxon>Sordariales</taxon>
        <taxon>Sordariaceae</taxon>
        <taxon>Sordaria</taxon>
    </lineage>
</organism>
<feature type="compositionally biased region" description="Low complexity" evidence="1">
    <location>
        <begin position="295"/>
        <end position="308"/>
    </location>
</feature>
<evidence type="ECO:0000313" key="2">
    <source>
        <dbReference type="EMBL" id="KAK3395797.1"/>
    </source>
</evidence>
<gene>
    <name evidence="2" type="ORF">B0T20DRAFT_482146</name>
</gene>
<feature type="compositionally biased region" description="Polar residues" evidence="1">
    <location>
        <begin position="169"/>
        <end position="179"/>
    </location>
</feature>
<feature type="region of interest" description="Disordered" evidence="1">
    <location>
        <begin position="347"/>
        <end position="383"/>
    </location>
</feature>
<feature type="region of interest" description="Disordered" evidence="1">
    <location>
        <begin position="412"/>
        <end position="508"/>
    </location>
</feature>
<feature type="compositionally biased region" description="Polar residues" evidence="1">
    <location>
        <begin position="453"/>
        <end position="500"/>
    </location>
</feature>
<keyword evidence="3" id="KW-1185">Reference proteome</keyword>
<feature type="compositionally biased region" description="Polar residues" evidence="1">
    <location>
        <begin position="362"/>
        <end position="373"/>
    </location>
</feature>
<dbReference type="AlphaFoldDB" id="A0AAE0U9H9"/>
<reference evidence="2" key="1">
    <citation type="journal article" date="2023" name="Mol. Phylogenet. Evol.">
        <title>Genome-scale phylogeny and comparative genomics of the fungal order Sordariales.</title>
        <authorList>
            <person name="Hensen N."/>
            <person name="Bonometti L."/>
            <person name="Westerberg I."/>
            <person name="Brannstrom I.O."/>
            <person name="Guillou S."/>
            <person name="Cros-Aarteil S."/>
            <person name="Calhoun S."/>
            <person name="Haridas S."/>
            <person name="Kuo A."/>
            <person name="Mondo S."/>
            <person name="Pangilinan J."/>
            <person name="Riley R."/>
            <person name="LaButti K."/>
            <person name="Andreopoulos B."/>
            <person name="Lipzen A."/>
            <person name="Chen C."/>
            <person name="Yan M."/>
            <person name="Daum C."/>
            <person name="Ng V."/>
            <person name="Clum A."/>
            <person name="Steindorff A."/>
            <person name="Ohm R.A."/>
            <person name="Martin F."/>
            <person name="Silar P."/>
            <person name="Natvig D.O."/>
            <person name="Lalanne C."/>
            <person name="Gautier V."/>
            <person name="Ament-Velasquez S.L."/>
            <person name="Kruys A."/>
            <person name="Hutchinson M.I."/>
            <person name="Powell A.J."/>
            <person name="Barry K."/>
            <person name="Miller A.N."/>
            <person name="Grigoriev I.V."/>
            <person name="Debuchy R."/>
            <person name="Gladieux P."/>
            <person name="Hiltunen Thoren M."/>
            <person name="Johannesson H."/>
        </authorList>
    </citation>
    <scope>NUCLEOTIDE SEQUENCE</scope>
    <source>
        <strain evidence="2">FGSC 1904</strain>
    </source>
</reference>
<accession>A0AAE0U9H9</accession>
<sequence length="697" mass="75005">MFSLLTRTFVRIASPIVLPLIRPAIAHAVGYFQPIEAEFDSDFYPNERVTSAISKVRQNVAIAKKHIRAVAELPKAITSQVFGKSIALMTSIIKAPVVVASRVIGMSNEAVIRNDSMGTAGETVERVEEGVKRFVPSFLLSTIRTYRGTSTEETIDLEAQTMERATDDAQVSASGTSPARGTISVYPSPPPLVADPFYAPRGTPPFPCPSQPETPGSGTATAANLSPAPRLLSVGAPLINGSPRSDAISELVLGSPISSLDLGESIDSILAPPITNGFVNGGGNENSVAADTSSHEVSSSSSSVEVDSSSVEVLPANSPVNNDSGLIAAASDISLPSPTCSSDLSEIRLPVYSPGGPDNGQDHNNTNLNSAETFSEDEEDADQGYPAELVEGVVATPLDVDNQGLELDEGAQMGSEEGVQVEDEMEQSSETGNVEEGQDLAREAEQEEVAASTPASSSNTGTQNSAAVSSNPQDVTANTSMPPKQPQQPSEGLISDTETVNPGAEGDHLEPYVFNWEEHAFIDATGHLNVRPNYQGIPDAHRPRLYHDHWIGLTDVDKPKQAITHYPGPVDPSTGQQPSLPVPELTVTIPEGETFWLEDPLPYNRLCMNWKWLSQSYVDEAGRMGLWRDLADEDYREQVARGQSKLQRDNWVLSKFAPLEKRPEGVPEITVTVPRGETFWLDEPRSWADLDDDEEDW</sequence>
<reference evidence="2" key="2">
    <citation type="submission" date="2023-07" db="EMBL/GenBank/DDBJ databases">
        <authorList>
            <consortium name="Lawrence Berkeley National Laboratory"/>
            <person name="Haridas S."/>
            <person name="Hensen N."/>
            <person name="Bonometti L."/>
            <person name="Westerberg I."/>
            <person name="Brannstrom I.O."/>
            <person name="Guillou S."/>
            <person name="Cros-Aarteil S."/>
            <person name="Calhoun S."/>
            <person name="Kuo A."/>
            <person name="Mondo S."/>
            <person name="Pangilinan J."/>
            <person name="Riley R."/>
            <person name="LaButti K."/>
            <person name="Andreopoulos B."/>
            <person name="Lipzen A."/>
            <person name="Chen C."/>
            <person name="Yanf M."/>
            <person name="Daum C."/>
            <person name="Ng V."/>
            <person name="Clum A."/>
            <person name="Steindorff A."/>
            <person name="Ohm R."/>
            <person name="Martin F."/>
            <person name="Silar P."/>
            <person name="Natvig D."/>
            <person name="Lalanne C."/>
            <person name="Gautier V."/>
            <person name="Ament-velasquez S.L."/>
            <person name="Kruys A."/>
            <person name="Hutchinson M.I."/>
            <person name="Powell A.J."/>
            <person name="Barry K."/>
            <person name="Miller A.N."/>
            <person name="Grigoriev I.V."/>
            <person name="Debuchy R."/>
            <person name="Gladieux P."/>
            <person name="Thoren M.H."/>
            <person name="Johannesson H."/>
        </authorList>
    </citation>
    <scope>NUCLEOTIDE SEQUENCE</scope>
    <source>
        <strain evidence="2">FGSC 1904</strain>
    </source>
</reference>